<proteinExistence type="predicted"/>
<dbReference type="Proteomes" id="UP001189429">
    <property type="component" value="Unassembled WGS sequence"/>
</dbReference>
<dbReference type="Gene3D" id="1.20.1250.20">
    <property type="entry name" value="MFS general substrate transporter like domains"/>
    <property type="match status" value="1"/>
</dbReference>
<feature type="transmembrane region" description="Helical" evidence="1">
    <location>
        <begin position="390"/>
        <end position="410"/>
    </location>
</feature>
<feature type="transmembrane region" description="Helical" evidence="1">
    <location>
        <begin position="431"/>
        <end position="450"/>
    </location>
</feature>
<evidence type="ECO:0000313" key="2">
    <source>
        <dbReference type="EMBL" id="CAK0800955.1"/>
    </source>
</evidence>
<evidence type="ECO:0008006" key="4">
    <source>
        <dbReference type="Google" id="ProtNLM"/>
    </source>
</evidence>
<comment type="caution">
    <text evidence="2">The sequence shown here is derived from an EMBL/GenBank/DDBJ whole genome shotgun (WGS) entry which is preliminary data.</text>
</comment>
<gene>
    <name evidence="2" type="ORF">PCOR1329_LOCUS8975</name>
</gene>
<keyword evidence="1" id="KW-0472">Membrane</keyword>
<protein>
    <recommendedName>
        <fullName evidence="4">Solute carrier family 40 protein</fullName>
    </recommendedName>
</protein>
<reference evidence="2" key="1">
    <citation type="submission" date="2023-10" db="EMBL/GenBank/DDBJ databases">
        <authorList>
            <person name="Chen Y."/>
            <person name="Shah S."/>
            <person name="Dougan E. K."/>
            <person name="Thang M."/>
            <person name="Chan C."/>
        </authorList>
    </citation>
    <scope>NUCLEOTIDE SEQUENCE [LARGE SCALE GENOMIC DNA]</scope>
</reference>
<feature type="transmembrane region" description="Helical" evidence="1">
    <location>
        <begin position="462"/>
        <end position="483"/>
    </location>
</feature>
<evidence type="ECO:0000313" key="3">
    <source>
        <dbReference type="Proteomes" id="UP001189429"/>
    </source>
</evidence>
<accession>A0ABN9QBX7</accession>
<organism evidence="2 3">
    <name type="scientific">Prorocentrum cordatum</name>
    <dbReference type="NCBI Taxonomy" id="2364126"/>
    <lineage>
        <taxon>Eukaryota</taxon>
        <taxon>Sar</taxon>
        <taxon>Alveolata</taxon>
        <taxon>Dinophyceae</taxon>
        <taxon>Prorocentrales</taxon>
        <taxon>Prorocentraceae</taxon>
        <taxon>Prorocentrum</taxon>
    </lineage>
</organism>
<evidence type="ECO:0000256" key="1">
    <source>
        <dbReference type="SAM" id="Phobius"/>
    </source>
</evidence>
<feature type="transmembrane region" description="Helical" evidence="1">
    <location>
        <begin position="231"/>
        <end position="248"/>
    </location>
</feature>
<keyword evidence="1" id="KW-0812">Transmembrane</keyword>
<dbReference type="EMBL" id="CAUYUJ010002480">
    <property type="protein sequence ID" value="CAK0800955.1"/>
    <property type="molecule type" value="Genomic_DNA"/>
</dbReference>
<keyword evidence="3" id="KW-1185">Reference proteome</keyword>
<feature type="transmembrane region" description="Helical" evidence="1">
    <location>
        <begin position="364"/>
        <end position="384"/>
    </location>
</feature>
<keyword evidence="1" id="KW-1133">Transmembrane helix</keyword>
<dbReference type="InterPro" id="IPR036259">
    <property type="entry name" value="MFS_trans_sf"/>
</dbReference>
<name>A0ABN9QBX7_9DINO</name>
<dbReference type="SUPFAM" id="SSF103473">
    <property type="entry name" value="MFS general substrate transporter"/>
    <property type="match status" value="1"/>
</dbReference>
<sequence length="515" mass="56134">MASGSEPLLGDSEDVRPQGFGMGMLLGYLSKYGGRVFVAQGDRYIIDETTDETAQLDYTEPPRAVSVLEMLYVPYLASMTIDSTCNVQVYPLFVTVQLGLSQSYIGFIEVFSGLFDLLLNSTSYNDRIAKNLDWWDAQWVSCLGCALSSFMIAWSPSGNFWAICICIAASCIVRSLTPPTPFSTFRRRWCDREDDSVGASLQVGCRYLSVAVGVQVGITVARLSALSFRGVFVFATVANLILGGWSHWASRAANPKAQRPRVSDPLRAAASGGKATEESQATKWSVLYGNMDAAVTVLSFSIFTDITRSTWPRTLTYVANNSPHISPETSAHINSGCHLISLIGIVLTPLIVDGGFARVSADKSGLHVAATLSFFFLTIAHGLLSQASSHVFFVCSGIAFGLGEAFSCGLRENVRMTVRRAMESQNRGDTYIKIFDNGVYVLEGIVKMAINFSIPVFGDPRWFGMQKVSLVLCGVAAVATLFSTRLEGTRKARTRGEPPKKRHPDTVKVVHCPCF</sequence>